<evidence type="ECO:0000313" key="3">
    <source>
        <dbReference type="Proteomes" id="UP000305948"/>
    </source>
</evidence>
<gene>
    <name evidence="2" type="ORF">OE88DRAFT_1463016</name>
</gene>
<dbReference type="AlphaFoldDB" id="A0A5C3N5H9"/>
<reference evidence="2 3" key="1">
    <citation type="journal article" date="2019" name="Nat. Ecol. Evol.">
        <title>Megaphylogeny resolves global patterns of mushroom evolution.</title>
        <authorList>
            <person name="Varga T."/>
            <person name="Krizsan K."/>
            <person name="Foldi C."/>
            <person name="Dima B."/>
            <person name="Sanchez-Garcia M."/>
            <person name="Sanchez-Ramirez S."/>
            <person name="Szollosi G.J."/>
            <person name="Szarkandi J.G."/>
            <person name="Papp V."/>
            <person name="Albert L."/>
            <person name="Andreopoulos W."/>
            <person name="Angelini C."/>
            <person name="Antonin V."/>
            <person name="Barry K.W."/>
            <person name="Bougher N.L."/>
            <person name="Buchanan P."/>
            <person name="Buyck B."/>
            <person name="Bense V."/>
            <person name="Catcheside P."/>
            <person name="Chovatia M."/>
            <person name="Cooper J."/>
            <person name="Damon W."/>
            <person name="Desjardin D."/>
            <person name="Finy P."/>
            <person name="Geml J."/>
            <person name="Haridas S."/>
            <person name="Hughes K."/>
            <person name="Justo A."/>
            <person name="Karasinski D."/>
            <person name="Kautmanova I."/>
            <person name="Kiss B."/>
            <person name="Kocsube S."/>
            <person name="Kotiranta H."/>
            <person name="LaButti K.M."/>
            <person name="Lechner B.E."/>
            <person name="Liimatainen K."/>
            <person name="Lipzen A."/>
            <person name="Lukacs Z."/>
            <person name="Mihaltcheva S."/>
            <person name="Morgado L.N."/>
            <person name="Niskanen T."/>
            <person name="Noordeloos M.E."/>
            <person name="Ohm R.A."/>
            <person name="Ortiz-Santana B."/>
            <person name="Ovrebo C."/>
            <person name="Racz N."/>
            <person name="Riley R."/>
            <person name="Savchenko A."/>
            <person name="Shiryaev A."/>
            <person name="Soop K."/>
            <person name="Spirin V."/>
            <person name="Szebenyi C."/>
            <person name="Tomsovsky M."/>
            <person name="Tulloss R.E."/>
            <person name="Uehling J."/>
            <person name="Grigoriev I.V."/>
            <person name="Vagvolgyi C."/>
            <person name="Papp T."/>
            <person name="Martin F.M."/>
            <person name="Miettinen O."/>
            <person name="Hibbett D.S."/>
            <person name="Nagy L.G."/>
        </authorList>
    </citation>
    <scope>NUCLEOTIDE SEQUENCE [LARGE SCALE GENOMIC DNA]</scope>
    <source>
        <strain evidence="2 3">OMC1185</strain>
    </source>
</reference>
<keyword evidence="1" id="KW-0472">Membrane</keyword>
<feature type="transmembrane region" description="Helical" evidence="1">
    <location>
        <begin position="21"/>
        <end position="45"/>
    </location>
</feature>
<organism evidence="2 3">
    <name type="scientific">Heliocybe sulcata</name>
    <dbReference type="NCBI Taxonomy" id="5364"/>
    <lineage>
        <taxon>Eukaryota</taxon>
        <taxon>Fungi</taxon>
        <taxon>Dikarya</taxon>
        <taxon>Basidiomycota</taxon>
        <taxon>Agaricomycotina</taxon>
        <taxon>Agaricomycetes</taxon>
        <taxon>Gloeophyllales</taxon>
        <taxon>Gloeophyllaceae</taxon>
        <taxon>Heliocybe</taxon>
    </lineage>
</organism>
<keyword evidence="1" id="KW-1133">Transmembrane helix</keyword>
<proteinExistence type="predicted"/>
<name>A0A5C3N5H9_9AGAM</name>
<sequence length="83" mass="9227">MMFEAFGPRFNAENYLSYLRAGCFGGLCSLFLILPVALCVISPYLRLHSVAPWQVLAFAAGQASADSRLVTHFLYPYSVHHAM</sequence>
<keyword evidence="3" id="KW-1185">Reference proteome</keyword>
<accession>A0A5C3N5H9</accession>
<keyword evidence="1" id="KW-0812">Transmembrane</keyword>
<evidence type="ECO:0000256" key="1">
    <source>
        <dbReference type="SAM" id="Phobius"/>
    </source>
</evidence>
<dbReference type="EMBL" id="ML213510">
    <property type="protein sequence ID" value="TFK51726.1"/>
    <property type="molecule type" value="Genomic_DNA"/>
</dbReference>
<protein>
    <submittedName>
        <fullName evidence="2">Uncharacterized protein</fullName>
    </submittedName>
</protein>
<evidence type="ECO:0000313" key="2">
    <source>
        <dbReference type="EMBL" id="TFK51726.1"/>
    </source>
</evidence>
<dbReference type="Proteomes" id="UP000305948">
    <property type="component" value="Unassembled WGS sequence"/>
</dbReference>